<comment type="caution">
    <text evidence="1">The sequence shown here is derived from an EMBL/GenBank/DDBJ whole genome shotgun (WGS) entry which is preliminary data.</text>
</comment>
<dbReference type="SUPFAM" id="SSF53448">
    <property type="entry name" value="Nucleotide-diphospho-sugar transferases"/>
    <property type="match status" value="1"/>
</dbReference>
<dbReference type="RefSeq" id="WP_259082571.1">
    <property type="nucleotide sequence ID" value="NZ_JANUBB010000021.1"/>
</dbReference>
<gene>
    <name evidence="1" type="ORF">GGP83_003278</name>
</gene>
<dbReference type="Proteomes" id="UP001155010">
    <property type="component" value="Unassembled WGS sequence"/>
</dbReference>
<sequence>MTVLLVLTARLDSSRLWGKSLLPYAGIPAIKLILQRTQHSDWGQLLAISEDSSSDPIADHARLWDADFIRGSHEDVLSRVLKAADAVEADTVVRATSDNPMLDARAVQSGIRAFHDTAKPAVCNLGLSGTDDPMGYFVDIASVSALRELHARDPEARLLEHVTLGLKEQRQCEPFRVLAGDQSEVSWTVDESEDYLRVSRMFVDIGPEGSAEDALNWTK</sequence>
<proteinExistence type="predicted"/>
<name>A0A9X2UBG9_9BACT</name>
<dbReference type="InterPro" id="IPR029044">
    <property type="entry name" value="Nucleotide-diphossugar_trans"/>
</dbReference>
<dbReference type="AlphaFoldDB" id="A0A9X2UBG9"/>
<evidence type="ECO:0000313" key="2">
    <source>
        <dbReference type="Proteomes" id="UP001155010"/>
    </source>
</evidence>
<organism evidence="1 2">
    <name type="scientific">Salinibacter ruber</name>
    <dbReference type="NCBI Taxonomy" id="146919"/>
    <lineage>
        <taxon>Bacteria</taxon>
        <taxon>Pseudomonadati</taxon>
        <taxon>Rhodothermota</taxon>
        <taxon>Rhodothermia</taxon>
        <taxon>Rhodothermales</taxon>
        <taxon>Salinibacteraceae</taxon>
        <taxon>Salinibacter</taxon>
    </lineage>
</organism>
<protein>
    <submittedName>
        <fullName evidence="1">Spore coat polysaccharide biosynthesis protein SpsF</fullName>
    </submittedName>
</protein>
<reference evidence="1" key="1">
    <citation type="submission" date="2022-08" db="EMBL/GenBank/DDBJ databases">
        <title>Genomic Encyclopedia of Type Strains, Phase V (KMG-V): Genome sequencing to study the core and pangenomes of soil and plant-associated prokaryotes.</title>
        <authorList>
            <person name="Whitman W."/>
        </authorList>
    </citation>
    <scope>NUCLEOTIDE SEQUENCE</scope>
    <source>
        <strain evidence="1">SP2017</strain>
    </source>
</reference>
<dbReference type="InterPro" id="IPR003329">
    <property type="entry name" value="Cytidylyl_trans"/>
</dbReference>
<dbReference type="Pfam" id="PF02348">
    <property type="entry name" value="CTP_transf_3"/>
    <property type="match status" value="1"/>
</dbReference>
<evidence type="ECO:0000313" key="1">
    <source>
        <dbReference type="EMBL" id="MCS3953303.1"/>
    </source>
</evidence>
<accession>A0A9X2UBG9</accession>
<dbReference type="Gene3D" id="3.90.550.10">
    <property type="entry name" value="Spore Coat Polysaccharide Biosynthesis Protein SpsA, Chain A"/>
    <property type="match status" value="1"/>
</dbReference>
<dbReference type="PANTHER" id="PTHR42866">
    <property type="entry name" value="3-DEOXY-MANNO-OCTULOSONATE CYTIDYLYLTRANSFERASE"/>
    <property type="match status" value="1"/>
</dbReference>
<dbReference type="GO" id="GO:0005829">
    <property type="term" value="C:cytosol"/>
    <property type="evidence" value="ECO:0007669"/>
    <property type="project" value="TreeGrafter"/>
</dbReference>
<dbReference type="EMBL" id="JANUBB010000021">
    <property type="protein sequence ID" value="MCS3953303.1"/>
    <property type="molecule type" value="Genomic_DNA"/>
</dbReference>